<feature type="transmembrane region" description="Helical" evidence="2">
    <location>
        <begin position="446"/>
        <end position="467"/>
    </location>
</feature>
<dbReference type="Proteomes" id="UP000759537">
    <property type="component" value="Unassembled WGS sequence"/>
</dbReference>
<feature type="transmembrane region" description="Helical" evidence="2">
    <location>
        <begin position="367"/>
        <end position="389"/>
    </location>
</feature>
<dbReference type="AlphaFoldDB" id="A0A9P5K264"/>
<evidence type="ECO:0000256" key="2">
    <source>
        <dbReference type="SAM" id="Phobius"/>
    </source>
</evidence>
<evidence type="ECO:0000256" key="1">
    <source>
        <dbReference type="SAM" id="MobiDB-lite"/>
    </source>
</evidence>
<keyword evidence="2" id="KW-0472">Membrane</keyword>
<organism evidence="3 4">
    <name type="scientific">Russula ochroleuca</name>
    <dbReference type="NCBI Taxonomy" id="152965"/>
    <lineage>
        <taxon>Eukaryota</taxon>
        <taxon>Fungi</taxon>
        <taxon>Dikarya</taxon>
        <taxon>Basidiomycota</taxon>
        <taxon>Agaricomycotina</taxon>
        <taxon>Agaricomycetes</taxon>
        <taxon>Russulales</taxon>
        <taxon>Russulaceae</taxon>
        <taxon>Russula</taxon>
    </lineage>
</organism>
<feature type="region of interest" description="Disordered" evidence="1">
    <location>
        <begin position="1"/>
        <end position="41"/>
    </location>
</feature>
<feature type="compositionally biased region" description="Polar residues" evidence="1">
    <location>
        <begin position="30"/>
        <end position="39"/>
    </location>
</feature>
<keyword evidence="4" id="KW-1185">Reference proteome</keyword>
<feature type="compositionally biased region" description="Basic and acidic residues" evidence="1">
    <location>
        <begin position="1"/>
        <end position="12"/>
    </location>
</feature>
<accession>A0A9P5K264</accession>
<dbReference type="OrthoDB" id="2657661at2759"/>
<comment type="caution">
    <text evidence="3">The sequence shown here is derived from an EMBL/GenBank/DDBJ whole genome shotgun (WGS) entry which is preliminary data.</text>
</comment>
<dbReference type="EMBL" id="WHVB01000017">
    <property type="protein sequence ID" value="KAF8474433.1"/>
    <property type="molecule type" value="Genomic_DNA"/>
</dbReference>
<reference evidence="3" key="1">
    <citation type="submission" date="2019-10" db="EMBL/GenBank/DDBJ databases">
        <authorList>
            <consortium name="DOE Joint Genome Institute"/>
            <person name="Kuo A."/>
            <person name="Miyauchi S."/>
            <person name="Kiss E."/>
            <person name="Drula E."/>
            <person name="Kohler A."/>
            <person name="Sanchez-Garcia M."/>
            <person name="Andreopoulos B."/>
            <person name="Barry K.W."/>
            <person name="Bonito G."/>
            <person name="Buee M."/>
            <person name="Carver A."/>
            <person name="Chen C."/>
            <person name="Cichocki N."/>
            <person name="Clum A."/>
            <person name="Culley D."/>
            <person name="Crous P.W."/>
            <person name="Fauchery L."/>
            <person name="Girlanda M."/>
            <person name="Hayes R."/>
            <person name="Keri Z."/>
            <person name="LaButti K."/>
            <person name="Lipzen A."/>
            <person name="Lombard V."/>
            <person name="Magnuson J."/>
            <person name="Maillard F."/>
            <person name="Morin E."/>
            <person name="Murat C."/>
            <person name="Nolan M."/>
            <person name="Ohm R."/>
            <person name="Pangilinan J."/>
            <person name="Pereira M."/>
            <person name="Perotto S."/>
            <person name="Peter M."/>
            <person name="Riley R."/>
            <person name="Sitrit Y."/>
            <person name="Stielow B."/>
            <person name="Szollosi G."/>
            <person name="Zifcakova L."/>
            <person name="Stursova M."/>
            <person name="Spatafora J.W."/>
            <person name="Tedersoo L."/>
            <person name="Vaario L.-M."/>
            <person name="Yamada A."/>
            <person name="Yan M."/>
            <person name="Wang P."/>
            <person name="Xu J."/>
            <person name="Bruns T."/>
            <person name="Baldrian P."/>
            <person name="Vilgalys R."/>
            <person name="Henrissat B."/>
            <person name="Grigoriev I.V."/>
            <person name="Hibbett D."/>
            <person name="Nagy L.G."/>
            <person name="Martin F.M."/>
        </authorList>
    </citation>
    <scope>NUCLEOTIDE SEQUENCE</scope>
    <source>
        <strain evidence="3">Prilba</strain>
    </source>
</reference>
<reference evidence="3" key="2">
    <citation type="journal article" date="2020" name="Nat. Commun.">
        <title>Large-scale genome sequencing of mycorrhizal fungi provides insights into the early evolution of symbiotic traits.</title>
        <authorList>
            <person name="Miyauchi S."/>
            <person name="Kiss E."/>
            <person name="Kuo A."/>
            <person name="Drula E."/>
            <person name="Kohler A."/>
            <person name="Sanchez-Garcia M."/>
            <person name="Morin E."/>
            <person name="Andreopoulos B."/>
            <person name="Barry K.W."/>
            <person name="Bonito G."/>
            <person name="Buee M."/>
            <person name="Carver A."/>
            <person name="Chen C."/>
            <person name="Cichocki N."/>
            <person name="Clum A."/>
            <person name="Culley D."/>
            <person name="Crous P.W."/>
            <person name="Fauchery L."/>
            <person name="Girlanda M."/>
            <person name="Hayes R.D."/>
            <person name="Keri Z."/>
            <person name="LaButti K."/>
            <person name="Lipzen A."/>
            <person name="Lombard V."/>
            <person name="Magnuson J."/>
            <person name="Maillard F."/>
            <person name="Murat C."/>
            <person name="Nolan M."/>
            <person name="Ohm R.A."/>
            <person name="Pangilinan J."/>
            <person name="Pereira M.F."/>
            <person name="Perotto S."/>
            <person name="Peter M."/>
            <person name="Pfister S."/>
            <person name="Riley R."/>
            <person name="Sitrit Y."/>
            <person name="Stielow J.B."/>
            <person name="Szollosi G."/>
            <person name="Zifcakova L."/>
            <person name="Stursova M."/>
            <person name="Spatafora J.W."/>
            <person name="Tedersoo L."/>
            <person name="Vaario L.M."/>
            <person name="Yamada A."/>
            <person name="Yan M."/>
            <person name="Wang P."/>
            <person name="Xu J."/>
            <person name="Bruns T."/>
            <person name="Baldrian P."/>
            <person name="Vilgalys R."/>
            <person name="Dunand C."/>
            <person name="Henrissat B."/>
            <person name="Grigoriev I.V."/>
            <person name="Hibbett D."/>
            <person name="Nagy L.G."/>
            <person name="Martin F.M."/>
        </authorList>
    </citation>
    <scope>NUCLEOTIDE SEQUENCE</scope>
    <source>
        <strain evidence="3">Prilba</strain>
    </source>
</reference>
<gene>
    <name evidence="3" type="ORF">DFH94DRAFT_131009</name>
</gene>
<feature type="transmembrane region" description="Helical" evidence="2">
    <location>
        <begin position="324"/>
        <end position="346"/>
    </location>
</feature>
<feature type="transmembrane region" description="Helical" evidence="2">
    <location>
        <begin position="416"/>
        <end position="437"/>
    </location>
</feature>
<keyword evidence="2" id="KW-0812">Transmembrane</keyword>
<sequence>MSRCKSREEITYDVKPLTTEFPYSPEPNGSEHNSLQQDRSPWIPATHPDGALYFYDEERRLFTDSDMHDQIMRDEIEEFHNYLQRVIRDDQLSIPSKNYDLVLDIMVTENEEREKQISWSYYYACHEARCLFWLETYDASYMISELFGVKSPAHIKHRLESLYWNHWSLFPVVFDGRHPPLDAYDELMGILMHGCIDVITSSSSTLPYDNDEMRRMIRLVQGAKDAKGGLAYYTAGITRLLSSFAHWRFLYFHGQKHARLIRDQSVYDKPKRERSLLITVLSPLLFLAPEVHLREMEKLWTDEVIVEMVWKSVMTKLVDEWDDLILWSTVMLTANVGFLAIPGVVLSNLSGTNITSASQVVIFTSPAQIASSLSVLASIGSTMIGLLLVHHNRTKQKEDPTGAVSGYLHLMCVPSLPWALLMWSMVIFFIALLLFCFKISNVSTRIFVAMMSVLVATLIGWCIRTAWESSDDDDVWENSLAVLRRTRVALFKRVKEFIPFHTRRVPVDRITLNSGLNEGRV</sequence>
<evidence type="ECO:0000313" key="3">
    <source>
        <dbReference type="EMBL" id="KAF8474433.1"/>
    </source>
</evidence>
<keyword evidence="2" id="KW-1133">Transmembrane helix</keyword>
<proteinExistence type="predicted"/>
<protein>
    <submittedName>
        <fullName evidence="3">Uncharacterized protein</fullName>
    </submittedName>
</protein>
<name>A0A9P5K264_9AGAM</name>
<evidence type="ECO:0000313" key="4">
    <source>
        <dbReference type="Proteomes" id="UP000759537"/>
    </source>
</evidence>